<dbReference type="GO" id="GO:0051879">
    <property type="term" value="F:Hsp90 protein binding"/>
    <property type="evidence" value="ECO:0007669"/>
    <property type="project" value="TreeGrafter"/>
</dbReference>
<dbReference type="InterPro" id="IPR011990">
    <property type="entry name" value="TPR-like_helical_dom_sf"/>
</dbReference>
<gene>
    <name evidence="4" type="ORF">TSOC_015089</name>
</gene>
<protein>
    <submittedName>
        <fullName evidence="4">Protein STIP1</fullName>
    </submittedName>
</protein>
<dbReference type="PANTHER" id="PTHR22904">
    <property type="entry name" value="TPR REPEAT CONTAINING PROTEIN"/>
    <property type="match status" value="1"/>
</dbReference>
<evidence type="ECO:0000256" key="3">
    <source>
        <dbReference type="PROSITE-ProRule" id="PRU00339"/>
    </source>
</evidence>
<accession>A0A2J7ZFZ3</accession>
<dbReference type="SUPFAM" id="SSF48452">
    <property type="entry name" value="TPR-like"/>
    <property type="match status" value="1"/>
</dbReference>
<feature type="non-terminal residue" evidence="4">
    <location>
        <position position="1"/>
    </location>
</feature>
<dbReference type="Pfam" id="PF00515">
    <property type="entry name" value="TPR_1"/>
    <property type="match status" value="1"/>
</dbReference>
<name>A0A2J7ZFZ3_9CHLO</name>
<evidence type="ECO:0000313" key="4">
    <source>
        <dbReference type="EMBL" id="PNG99157.1"/>
    </source>
</evidence>
<dbReference type="Gene3D" id="1.25.40.10">
    <property type="entry name" value="Tetratricopeptide repeat domain"/>
    <property type="match status" value="1"/>
</dbReference>
<organism evidence="4 5">
    <name type="scientific">Tetrabaena socialis</name>
    <dbReference type="NCBI Taxonomy" id="47790"/>
    <lineage>
        <taxon>Eukaryota</taxon>
        <taxon>Viridiplantae</taxon>
        <taxon>Chlorophyta</taxon>
        <taxon>core chlorophytes</taxon>
        <taxon>Chlorophyceae</taxon>
        <taxon>CS clade</taxon>
        <taxon>Chlamydomonadales</taxon>
        <taxon>Tetrabaenaceae</taxon>
        <taxon>Tetrabaena</taxon>
    </lineage>
</organism>
<dbReference type="Proteomes" id="UP000236333">
    <property type="component" value="Unassembled WGS sequence"/>
</dbReference>
<feature type="repeat" description="TPR" evidence="3">
    <location>
        <begin position="71"/>
        <end position="104"/>
    </location>
</feature>
<reference evidence="4 5" key="1">
    <citation type="journal article" date="2017" name="Mol. Biol. Evol.">
        <title>The 4-celled Tetrabaena socialis nuclear genome reveals the essential components for genetic control of cell number at the origin of multicellularity in the volvocine lineage.</title>
        <authorList>
            <person name="Featherston J."/>
            <person name="Arakaki Y."/>
            <person name="Hanschen E.R."/>
            <person name="Ferris P.J."/>
            <person name="Michod R.E."/>
            <person name="Olson B.J.S.C."/>
            <person name="Nozaki H."/>
            <person name="Durand P.M."/>
        </authorList>
    </citation>
    <scope>NUCLEOTIDE SEQUENCE [LARGE SCALE GENOMIC DNA]</scope>
    <source>
        <strain evidence="4 5">NIES-571</strain>
    </source>
</reference>
<dbReference type="AlphaFoldDB" id="A0A2J7ZFZ3"/>
<keyword evidence="5" id="KW-1185">Reference proteome</keyword>
<dbReference type="SMART" id="SM00028">
    <property type="entry name" value="TPR"/>
    <property type="match status" value="3"/>
</dbReference>
<feature type="repeat" description="TPR" evidence="3">
    <location>
        <begin position="3"/>
        <end position="36"/>
    </location>
</feature>
<evidence type="ECO:0000256" key="2">
    <source>
        <dbReference type="ARBA" id="ARBA00022803"/>
    </source>
</evidence>
<comment type="caution">
    <text evidence="4">The sequence shown here is derived from an EMBL/GenBank/DDBJ whole genome shotgun (WGS) entry which is preliminary data.</text>
</comment>
<dbReference type="OrthoDB" id="2423701at2759"/>
<dbReference type="PROSITE" id="PS50005">
    <property type="entry name" value="TPR"/>
    <property type="match status" value="2"/>
</dbReference>
<keyword evidence="1" id="KW-0677">Repeat</keyword>
<dbReference type="InterPro" id="IPR019734">
    <property type="entry name" value="TPR_rpt"/>
</dbReference>
<evidence type="ECO:0000256" key="1">
    <source>
        <dbReference type="ARBA" id="ARBA00022737"/>
    </source>
</evidence>
<proteinExistence type="predicted"/>
<dbReference type="InterPro" id="IPR013105">
    <property type="entry name" value="TPR_2"/>
</dbReference>
<dbReference type="EMBL" id="PGGS01003890">
    <property type="protein sequence ID" value="PNG99157.1"/>
    <property type="molecule type" value="Genomic_DNA"/>
</dbReference>
<feature type="non-terminal residue" evidence="4">
    <location>
        <position position="113"/>
    </location>
</feature>
<evidence type="ECO:0000313" key="5">
    <source>
        <dbReference type="Proteomes" id="UP000236333"/>
    </source>
</evidence>
<dbReference type="PANTHER" id="PTHR22904:SF533">
    <property type="entry name" value="HSP70-HSP90 ORGANIZING PROTEIN 3"/>
    <property type="match status" value="1"/>
</dbReference>
<dbReference type="Pfam" id="PF07719">
    <property type="entry name" value="TPR_2"/>
    <property type="match status" value="1"/>
</dbReference>
<sequence>AEAAEEKERGNTAFAKKQYAEAMRCFSRCMELDPSCEVYPSNRSAAHASLEQWEEAAADARRVVALKPGWAKGWSRLGAACVGLRLYGDAAEAYRRALKIEPDDQALHKACQR</sequence>
<keyword evidence="2 3" id="KW-0802">TPR repeat</keyword>